<dbReference type="Proteomes" id="UP000317155">
    <property type="component" value="Unassembled WGS sequence"/>
</dbReference>
<name>A0A550J2R3_9BACT</name>
<dbReference type="RefSeq" id="WP_092056585.1">
    <property type="nucleotide sequence ID" value="NZ_FOJJ01000022.1"/>
</dbReference>
<protein>
    <submittedName>
        <fullName evidence="1">Uncharacterized protein</fullName>
    </submittedName>
</protein>
<evidence type="ECO:0000313" key="2">
    <source>
        <dbReference type="Proteomes" id="UP000317155"/>
    </source>
</evidence>
<gene>
    <name evidence="1" type="ORF">FL622_17185</name>
</gene>
<keyword evidence="2" id="KW-1185">Reference proteome</keyword>
<accession>A0A550J2R3</accession>
<proteinExistence type="predicted"/>
<reference evidence="1 2" key="1">
    <citation type="submission" date="2019-07" db="EMBL/GenBank/DDBJ databases">
        <title>Insights of Desulfuromonas acetexigens electromicrobiology.</title>
        <authorList>
            <person name="Katuri K."/>
            <person name="Sapireddy V."/>
            <person name="Shaw D.R."/>
            <person name="Saikaly P."/>
        </authorList>
    </citation>
    <scope>NUCLEOTIDE SEQUENCE [LARGE SCALE GENOMIC DNA]</scope>
    <source>
        <strain evidence="1 2">2873</strain>
    </source>
</reference>
<dbReference type="AlphaFoldDB" id="A0A550J2R3"/>
<evidence type="ECO:0000313" key="1">
    <source>
        <dbReference type="EMBL" id="TRO77520.1"/>
    </source>
</evidence>
<dbReference type="EMBL" id="VJVV01000029">
    <property type="protein sequence ID" value="TRO77520.1"/>
    <property type="molecule type" value="Genomic_DNA"/>
</dbReference>
<sequence length="108" mass="12376">MTIEAQANRIYELVKDLPNNEALKALHLATGRILQKSRIQAIESWVITPKRTPQSRIEKDPEIKEFLLSQTEPSTISQLLAEISSRFGEDRTPSKTGLARWFKKMQGR</sequence>
<organism evidence="1 2">
    <name type="scientific">Trichloromonas acetexigens</name>
    <dbReference type="NCBI Taxonomy" id="38815"/>
    <lineage>
        <taxon>Bacteria</taxon>
        <taxon>Pseudomonadati</taxon>
        <taxon>Thermodesulfobacteriota</taxon>
        <taxon>Desulfuromonadia</taxon>
        <taxon>Desulfuromonadales</taxon>
        <taxon>Trichloromonadaceae</taxon>
        <taxon>Trichloromonas</taxon>
    </lineage>
</organism>
<comment type="caution">
    <text evidence="1">The sequence shown here is derived from an EMBL/GenBank/DDBJ whole genome shotgun (WGS) entry which is preliminary data.</text>
</comment>